<reference evidence="6 7" key="1">
    <citation type="submission" date="2024-05" db="EMBL/GenBank/DDBJ databases">
        <title>Haplotype-resolved chromosome-level genome assembly of Huyou (Citrus changshanensis).</title>
        <authorList>
            <person name="Miao C."/>
            <person name="Chen W."/>
            <person name="Wu Y."/>
            <person name="Wang L."/>
            <person name="Zhao S."/>
            <person name="Grierson D."/>
            <person name="Xu C."/>
            <person name="Chen K."/>
        </authorList>
    </citation>
    <scope>NUCLEOTIDE SEQUENCE [LARGE SCALE GENOMIC DNA]</scope>
    <source>
        <strain evidence="6">01-14</strain>
        <tissue evidence="6">Leaf</tissue>
    </source>
</reference>
<dbReference type="GO" id="GO:0005737">
    <property type="term" value="C:cytoplasm"/>
    <property type="evidence" value="ECO:0007669"/>
    <property type="project" value="UniProtKB-ARBA"/>
</dbReference>
<keyword evidence="4" id="KW-0106">Calcium</keyword>
<dbReference type="EMBL" id="JBCGBO010000003">
    <property type="protein sequence ID" value="KAK9216241.1"/>
    <property type="molecule type" value="Genomic_DNA"/>
</dbReference>
<proteinExistence type="predicted"/>
<dbReference type="FunFam" id="1.10.238.10:FF:000089">
    <property type="entry name" value="calmodulin-like protein 3"/>
    <property type="match status" value="1"/>
</dbReference>
<name>A0AAP0QV20_9ROSI</name>
<feature type="domain" description="EF-hand" evidence="5">
    <location>
        <begin position="148"/>
        <end position="183"/>
    </location>
</feature>
<evidence type="ECO:0000256" key="1">
    <source>
        <dbReference type="ARBA" id="ARBA00003291"/>
    </source>
</evidence>
<keyword evidence="3" id="KW-0677">Repeat</keyword>
<dbReference type="SMART" id="SM00054">
    <property type="entry name" value="EFh"/>
    <property type="match status" value="5"/>
</dbReference>
<dbReference type="Gene3D" id="1.10.238.10">
    <property type="entry name" value="EF-hand"/>
    <property type="match status" value="4"/>
</dbReference>
<dbReference type="InterPro" id="IPR018247">
    <property type="entry name" value="EF_Hand_1_Ca_BS"/>
</dbReference>
<sequence>MCPLHTADLQRIFKQLDKNGDDQVSLEELNWLLERIGVRLSLEELESFVGKSSLDLNEFLFFWKSISKQNNNKVDDHEVKGEINGDDNENDDDGEISDLLEAFNVFDLNGDGFISCEELQNVLSRLGLWDEKSGKDCRRMIWYPGVVLWSTKLVRIFEKLDRNGDGLVSLEELNWVLERIGVHFTLEELEAPVEKPSLCFDEFLFFCDSIISNNNNNNPNAAADASQNADEAVDDDSGDEEISDLYKAFSVFDVNGDGFITSEELQSVLARLGLWDEKSSQDCRSMIYVYDTNSDGVLDFEEFKNMMLRSTVS</sequence>
<dbReference type="PANTHER" id="PTHR10891">
    <property type="entry name" value="EF-HAND CALCIUM-BINDING DOMAIN CONTAINING PROTEIN"/>
    <property type="match status" value="1"/>
</dbReference>
<dbReference type="Pfam" id="PF13405">
    <property type="entry name" value="EF-hand_6"/>
    <property type="match status" value="1"/>
</dbReference>
<protein>
    <recommendedName>
        <fullName evidence="5">EF-hand domain-containing protein</fullName>
    </recommendedName>
</protein>
<dbReference type="AlphaFoldDB" id="A0AAP0QV20"/>
<evidence type="ECO:0000313" key="7">
    <source>
        <dbReference type="Proteomes" id="UP001428341"/>
    </source>
</evidence>
<dbReference type="InterPro" id="IPR002048">
    <property type="entry name" value="EF_hand_dom"/>
</dbReference>
<evidence type="ECO:0000256" key="3">
    <source>
        <dbReference type="ARBA" id="ARBA00022737"/>
    </source>
</evidence>
<feature type="domain" description="EF-hand" evidence="5">
    <location>
        <begin position="94"/>
        <end position="129"/>
    </location>
</feature>
<feature type="domain" description="EF-hand" evidence="5">
    <location>
        <begin position="4"/>
        <end position="39"/>
    </location>
</feature>
<dbReference type="SUPFAM" id="SSF47473">
    <property type="entry name" value="EF-hand"/>
    <property type="match status" value="2"/>
</dbReference>
<dbReference type="PROSITE" id="PS00018">
    <property type="entry name" value="EF_HAND_1"/>
    <property type="match status" value="5"/>
</dbReference>
<evidence type="ECO:0000313" key="6">
    <source>
        <dbReference type="EMBL" id="KAK9216241.1"/>
    </source>
</evidence>
<dbReference type="Pfam" id="PF13202">
    <property type="entry name" value="EF-hand_5"/>
    <property type="match status" value="2"/>
</dbReference>
<dbReference type="PROSITE" id="PS50222">
    <property type="entry name" value="EF_HAND_2"/>
    <property type="match status" value="5"/>
</dbReference>
<evidence type="ECO:0000259" key="5">
    <source>
        <dbReference type="PROSITE" id="PS50222"/>
    </source>
</evidence>
<accession>A0AAP0QV20</accession>
<comment type="function">
    <text evidence="1">Potential calcium sensor.</text>
</comment>
<keyword evidence="2" id="KW-0479">Metal-binding</keyword>
<keyword evidence="7" id="KW-1185">Reference proteome</keyword>
<evidence type="ECO:0000256" key="4">
    <source>
        <dbReference type="ARBA" id="ARBA00022837"/>
    </source>
</evidence>
<dbReference type="GO" id="GO:0005509">
    <property type="term" value="F:calcium ion binding"/>
    <property type="evidence" value="ECO:0007669"/>
    <property type="project" value="InterPro"/>
</dbReference>
<gene>
    <name evidence="6" type="ORF">WN944_008248</name>
</gene>
<comment type="caution">
    <text evidence="6">The sequence shown here is derived from an EMBL/GenBank/DDBJ whole genome shotgun (WGS) entry which is preliminary data.</text>
</comment>
<dbReference type="CDD" id="cd00051">
    <property type="entry name" value="EFh"/>
    <property type="match status" value="2"/>
</dbReference>
<organism evidence="6 7">
    <name type="scientific">Citrus x changshan-huyou</name>
    <dbReference type="NCBI Taxonomy" id="2935761"/>
    <lineage>
        <taxon>Eukaryota</taxon>
        <taxon>Viridiplantae</taxon>
        <taxon>Streptophyta</taxon>
        <taxon>Embryophyta</taxon>
        <taxon>Tracheophyta</taxon>
        <taxon>Spermatophyta</taxon>
        <taxon>Magnoliopsida</taxon>
        <taxon>eudicotyledons</taxon>
        <taxon>Gunneridae</taxon>
        <taxon>Pentapetalae</taxon>
        <taxon>rosids</taxon>
        <taxon>malvids</taxon>
        <taxon>Sapindales</taxon>
        <taxon>Rutaceae</taxon>
        <taxon>Aurantioideae</taxon>
        <taxon>Citrus</taxon>
    </lineage>
</organism>
<dbReference type="InterPro" id="IPR011992">
    <property type="entry name" value="EF-hand-dom_pair"/>
</dbReference>
<dbReference type="Pfam" id="PF13499">
    <property type="entry name" value="EF-hand_7"/>
    <property type="match status" value="1"/>
</dbReference>
<feature type="domain" description="EF-hand" evidence="5">
    <location>
        <begin position="278"/>
        <end position="313"/>
    </location>
</feature>
<evidence type="ECO:0000256" key="2">
    <source>
        <dbReference type="ARBA" id="ARBA00022723"/>
    </source>
</evidence>
<feature type="domain" description="EF-hand" evidence="5">
    <location>
        <begin position="240"/>
        <end position="275"/>
    </location>
</feature>
<dbReference type="InterPro" id="IPR039647">
    <property type="entry name" value="EF_hand_pair_protein_CML-like"/>
</dbReference>
<dbReference type="Proteomes" id="UP001428341">
    <property type="component" value="Unassembled WGS sequence"/>
</dbReference>